<dbReference type="GO" id="GO:0003677">
    <property type="term" value="F:DNA binding"/>
    <property type="evidence" value="ECO:0007669"/>
    <property type="project" value="InterPro"/>
</dbReference>
<reference evidence="3" key="1">
    <citation type="submission" date="2015-09" db="EMBL/GenBank/DDBJ databases">
        <authorList>
            <person name="Graham D.E."/>
            <person name="Mahan K.M."/>
            <person name="Klingeman D.M."/>
            <person name="Fida T."/>
            <person name="Giannone R.J."/>
            <person name="Hettich R.L."/>
            <person name="Parry R.J."/>
            <person name="Spain J.C."/>
        </authorList>
    </citation>
    <scope>NUCLEOTIDE SEQUENCE [LARGE SCALE GENOMIC DNA]</scope>
    <source>
        <strain evidence="3">JCM 4701</strain>
    </source>
</reference>
<dbReference type="InterPro" id="IPR036388">
    <property type="entry name" value="WH-like_DNA-bd_sf"/>
</dbReference>
<gene>
    <name evidence="2" type="ORF">AOB60_00620</name>
</gene>
<evidence type="ECO:0000313" key="2">
    <source>
        <dbReference type="EMBL" id="PNE43462.1"/>
    </source>
</evidence>
<dbReference type="EMBL" id="LJSN01000001">
    <property type="protein sequence ID" value="PNE43462.1"/>
    <property type="molecule type" value="Genomic_DNA"/>
</dbReference>
<accession>A0A2N8PR11</accession>
<keyword evidence="3" id="KW-1185">Reference proteome</keyword>
<feature type="domain" description="HTH iclR-type" evidence="1">
    <location>
        <begin position="21"/>
        <end position="74"/>
    </location>
</feature>
<dbReference type="GO" id="GO:0006355">
    <property type="term" value="P:regulation of DNA-templated transcription"/>
    <property type="evidence" value="ECO:0007669"/>
    <property type="project" value="InterPro"/>
</dbReference>
<dbReference type="Proteomes" id="UP000236047">
    <property type="component" value="Unassembled WGS sequence"/>
</dbReference>
<evidence type="ECO:0000259" key="1">
    <source>
        <dbReference type="Pfam" id="PF09339"/>
    </source>
</evidence>
<dbReference type="Gene3D" id="1.10.10.10">
    <property type="entry name" value="Winged helix-like DNA-binding domain superfamily/Winged helix DNA-binding domain"/>
    <property type="match status" value="1"/>
</dbReference>
<proteinExistence type="predicted"/>
<dbReference type="SUPFAM" id="SSF46785">
    <property type="entry name" value="Winged helix' DNA-binding domain"/>
    <property type="match status" value="1"/>
</dbReference>
<dbReference type="RefSeq" id="WP_102922376.1">
    <property type="nucleotide sequence ID" value="NZ_LJSN01000001.1"/>
</dbReference>
<evidence type="ECO:0000313" key="3">
    <source>
        <dbReference type="Proteomes" id="UP000236047"/>
    </source>
</evidence>
<protein>
    <recommendedName>
        <fullName evidence="1">HTH iclR-type domain-containing protein</fullName>
    </recommendedName>
</protein>
<organism evidence="2 3">
    <name type="scientific">Streptomyces noursei</name>
    <name type="common">Streptomyces albulus</name>
    <dbReference type="NCBI Taxonomy" id="1971"/>
    <lineage>
        <taxon>Bacteria</taxon>
        <taxon>Bacillati</taxon>
        <taxon>Actinomycetota</taxon>
        <taxon>Actinomycetes</taxon>
        <taxon>Kitasatosporales</taxon>
        <taxon>Streptomycetaceae</taxon>
        <taxon>Streptomyces</taxon>
    </lineage>
</organism>
<name>A0A2N8PR11_STRNR</name>
<dbReference type="InterPro" id="IPR036390">
    <property type="entry name" value="WH_DNA-bd_sf"/>
</dbReference>
<sequence>MRGIHVLQVVPESQSPKGNVAVLRTIAVMQALQGLQETHCRESYLREVAAVTGLPSPTAYRYLQALRQAGVVVQPMSYASRDTSRGRYRLQWPASADQPPRNNPAQSIRGLLVKLASQTGQIALLYAPYTLAEQPMRECTAHAWASHEPTNQADIELAPLGADAAGMAMAAAMGISTPP</sequence>
<dbReference type="Pfam" id="PF09339">
    <property type="entry name" value="HTH_IclR"/>
    <property type="match status" value="1"/>
</dbReference>
<dbReference type="InterPro" id="IPR005471">
    <property type="entry name" value="Tscrpt_reg_IclR_N"/>
</dbReference>
<dbReference type="AlphaFoldDB" id="A0A2N8PR11"/>
<comment type="caution">
    <text evidence="2">The sequence shown here is derived from an EMBL/GenBank/DDBJ whole genome shotgun (WGS) entry which is preliminary data.</text>
</comment>